<evidence type="ECO:0000259" key="1">
    <source>
        <dbReference type="Pfam" id="PF01968"/>
    </source>
</evidence>
<dbReference type="InterPro" id="IPR043129">
    <property type="entry name" value="ATPase_NBD"/>
</dbReference>
<dbReference type="AlphaFoldDB" id="A0A1M5YP55"/>
<dbReference type="Pfam" id="PF01968">
    <property type="entry name" value="Hydantoinase_A"/>
    <property type="match status" value="1"/>
</dbReference>
<evidence type="ECO:0000313" key="3">
    <source>
        <dbReference type="EMBL" id="SHI13925.1"/>
    </source>
</evidence>
<protein>
    <submittedName>
        <fullName evidence="3">N-methylhydantoinase A/oxoprolinase/acetone carboxylase, beta subunit</fullName>
    </submittedName>
</protein>
<dbReference type="PANTHER" id="PTHR11365">
    <property type="entry name" value="5-OXOPROLINASE RELATED"/>
    <property type="match status" value="1"/>
</dbReference>
<gene>
    <name evidence="3" type="ORF">SAMN02746098_02624</name>
</gene>
<proteinExistence type="predicted"/>
<evidence type="ECO:0000259" key="2">
    <source>
        <dbReference type="Pfam" id="PF05378"/>
    </source>
</evidence>
<feature type="domain" description="Hydantoinase/oxoprolinase N-terminal" evidence="2">
    <location>
        <begin position="5"/>
        <end position="158"/>
    </location>
</feature>
<dbReference type="GO" id="GO:0006749">
    <property type="term" value="P:glutathione metabolic process"/>
    <property type="evidence" value="ECO:0007669"/>
    <property type="project" value="TreeGrafter"/>
</dbReference>
<dbReference type="Pfam" id="PF05378">
    <property type="entry name" value="Hydant_A_N"/>
    <property type="match status" value="1"/>
</dbReference>
<accession>A0A1M5YP55</accession>
<dbReference type="InterPro" id="IPR008040">
    <property type="entry name" value="Hydant_A_N"/>
</dbReference>
<dbReference type="InterPro" id="IPR002821">
    <property type="entry name" value="Hydantoinase_A"/>
</dbReference>
<feature type="domain" description="Hydantoinase A/oxoprolinase" evidence="1">
    <location>
        <begin position="178"/>
        <end position="320"/>
    </location>
</feature>
<dbReference type="GO" id="GO:0017168">
    <property type="term" value="F:5-oxoprolinase (ATP-hydrolyzing) activity"/>
    <property type="evidence" value="ECO:0007669"/>
    <property type="project" value="TreeGrafter"/>
</dbReference>
<dbReference type="Proteomes" id="UP000183954">
    <property type="component" value="Unassembled WGS sequence"/>
</dbReference>
<keyword evidence="4" id="KW-1185">Reference proteome</keyword>
<dbReference type="EMBL" id="FQXJ01000008">
    <property type="protein sequence ID" value="SHI13925.1"/>
    <property type="molecule type" value="Genomic_DNA"/>
</dbReference>
<dbReference type="RefSeq" id="WP_073030174.1">
    <property type="nucleotide sequence ID" value="NZ_FQXJ01000008.1"/>
</dbReference>
<reference evidence="4" key="1">
    <citation type="submission" date="2016-11" db="EMBL/GenBank/DDBJ databases">
        <authorList>
            <person name="Varghese N."/>
            <person name="Submissions S."/>
        </authorList>
    </citation>
    <scope>NUCLEOTIDE SEQUENCE [LARGE SCALE GENOMIC DNA]</scope>
    <source>
        <strain evidence="4">DSM 15449</strain>
    </source>
</reference>
<dbReference type="STRING" id="1121420.SAMN02746098_02624"/>
<name>A0A1M5YP55_9FIRM</name>
<dbReference type="InterPro" id="IPR045079">
    <property type="entry name" value="Oxoprolinase-like"/>
</dbReference>
<dbReference type="GO" id="GO:0005829">
    <property type="term" value="C:cytosol"/>
    <property type="evidence" value="ECO:0007669"/>
    <property type="project" value="TreeGrafter"/>
</dbReference>
<organism evidence="3 4">
    <name type="scientific">Desulfosporosinus lacus DSM 15449</name>
    <dbReference type="NCBI Taxonomy" id="1121420"/>
    <lineage>
        <taxon>Bacteria</taxon>
        <taxon>Bacillati</taxon>
        <taxon>Bacillota</taxon>
        <taxon>Clostridia</taxon>
        <taxon>Eubacteriales</taxon>
        <taxon>Desulfitobacteriaceae</taxon>
        <taxon>Desulfosporosinus</taxon>
    </lineage>
</organism>
<sequence length="653" mass="70781">MPLILGIDTGGTFTDGVLLNLETKEVKGKAKAFTTREDLSIGIRNCIENMGDLDPRQVQLVSLSTTLATNAIVEGRGCRVGLILIGHESTGDLPAQQAFVVRGGHDIKGIPVAELDLEAILKAVTEMRGQVDTIAISGYLSVRNPEHEQNAQKIIRELWDVPIVCAHQLTTALGFHERTVTACLNARLLPIIAELLTAVKAVLKEKRISAPLMIVKGDGSLMSETMTREKPIETILSGPAASIVGAVFLTGTESALALDMGGTTTDIAILENGRPRMNREGATVGGWKTRVEAAEISTFGLGGDSYIQVSKDQKLIIGPKRVWPLSVTASKYPILIEELKKVDPNRQIIDSQPIDCFMLVKKPVRKDQWNQTEWSIISALEESAHNIFALAEKVGRDPNLLPLKDLEQAQVIGRISFTPTDLLHVLNTFTDYNVAAAQEGARILAQRMRLEPDKFAAKVLSEIQAALCMTILQSFAYREGLRIKLSSEASVSFLLSSLLNGDHKRGFKSEITLEYPIVALGAPVSGYLPAVGSTLNTPVLIPTHAEVANAVGAASGQVAEQIRILIKPGVAGGYVVHAPWKREAFLYLEEAEKNALKKAKEVALERAQRAGVVNPELLVEKEEVLSHTAGGNDVVFLETRIEVTAIGHPSWEV</sequence>
<evidence type="ECO:0000313" key="4">
    <source>
        <dbReference type="Proteomes" id="UP000183954"/>
    </source>
</evidence>
<dbReference type="SUPFAM" id="SSF53067">
    <property type="entry name" value="Actin-like ATPase domain"/>
    <property type="match status" value="1"/>
</dbReference>
<dbReference type="OrthoDB" id="9768323at2"/>
<dbReference type="PANTHER" id="PTHR11365:SF2">
    <property type="entry name" value="5-OXOPROLINASE"/>
    <property type="match status" value="1"/>
</dbReference>